<feature type="compositionally biased region" description="Polar residues" evidence="1">
    <location>
        <begin position="203"/>
        <end position="220"/>
    </location>
</feature>
<evidence type="ECO:0000313" key="2">
    <source>
        <dbReference type="EMBL" id="KAK2148953.1"/>
    </source>
</evidence>
<accession>A0AAD9J9G0</accession>
<organism evidence="2 3">
    <name type="scientific">Paralvinella palmiformis</name>
    <dbReference type="NCBI Taxonomy" id="53620"/>
    <lineage>
        <taxon>Eukaryota</taxon>
        <taxon>Metazoa</taxon>
        <taxon>Spiralia</taxon>
        <taxon>Lophotrochozoa</taxon>
        <taxon>Annelida</taxon>
        <taxon>Polychaeta</taxon>
        <taxon>Sedentaria</taxon>
        <taxon>Canalipalpata</taxon>
        <taxon>Terebellida</taxon>
        <taxon>Terebelliformia</taxon>
        <taxon>Alvinellidae</taxon>
        <taxon>Paralvinella</taxon>
    </lineage>
</organism>
<feature type="compositionally biased region" description="Low complexity" evidence="1">
    <location>
        <begin position="43"/>
        <end position="62"/>
    </location>
</feature>
<reference evidence="2" key="1">
    <citation type="journal article" date="2023" name="Mol. Biol. Evol.">
        <title>Third-Generation Sequencing Reveals the Adaptive Role of the Epigenome in Three Deep-Sea Polychaetes.</title>
        <authorList>
            <person name="Perez M."/>
            <person name="Aroh O."/>
            <person name="Sun Y."/>
            <person name="Lan Y."/>
            <person name="Juniper S.K."/>
            <person name="Young C.R."/>
            <person name="Angers B."/>
            <person name="Qian P.Y."/>
        </authorList>
    </citation>
    <scope>NUCLEOTIDE SEQUENCE</scope>
    <source>
        <strain evidence="2">P08H-3</strain>
    </source>
</reference>
<comment type="caution">
    <text evidence="2">The sequence shown here is derived from an EMBL/GenBank/DDBJ whole genome shotgun (WGS) entry which is preliminary data.</text>
</comment>
<dbReference type="AlphaFoldDB" id="A0AAD9J9G0"/>
<feature type="region of interest" description="Disordered" evidence="1">
    <location>
        <begin position="119"/>
        <end position="179"/>
    </location>
</feature>
<proteinExistence type="predicted"/>
<name>A0AAD9J9G0_9ANNE</name>
<feature type="region of interest" description="Disordered" evidence="1">
    <location>
        <begin position="1"/>
        <end position="104"/>
    </location>
</feature>
<evidence type="ECO:0000256" key="1">
    <source>
        <dbReference type="SAM" id="MobiDB-lite"/>
    </source>
</evidence>
<sequence length="220" mass="24083">MTQWMFPSFEPVPVNGHYVPVSPGRAGTEKAEDLTVARPEMASRGQDSSSTSSDQKSNGGSSPPVGSTVLGEGKEKPQNTGNRRKSSRPKWVYEGTQLDKSLHEDDMKMAIFDDAQPEDLSCKMSDADNSITSEVTSKEQDDGDSEALHTDNNNDKNKVSSNAVPSEDADSISAEGFTEKMKQVGDVEVMDWSDSSEHKQKIQKLQKNLTTKSGTSDWEF</sequence>
<dbReference type="EMBL" id="JAODUP010000474">
    <property type="protein sequence ID" value="KAK2148953.1"/>
    <property type="molecule type" value="Genomic_DNA"/>
</dbReference>
<dbReference type="Proteomes" id="UP001208570">
    <property type="component" value="Unassembled WGS sequence"/>
</dbReference>
<feature type="compositionally biased region" description="Basic and acidic residues" evidence="1">
    <location>
        <begin position="136"/>
        <end position="158"/>
    </location>
</feature>
<evidence type="ECO:0000313" key="3">
    <source>
        <dbReference type="Proteomes" id="UP001208570"/>
    </source>
</evidence>
<protein>
    <submittedName>
        <fullName evidence="2">Uncharacterized protein</fullName>
    </submittedName>
</protein>
<feature type="region of interest" description="Disordered" evidence="1">
    <location>
        <begin position="191"/>
        <end position="220"/>
    </location>
</feature>
<keyword evidence="3" id="KW-1185">Reference proteome</keyword>
<gene>
    <name evidence="2" type="ORF">LSH36_474g04101</name>
</gene>